<dbReference type="EMBL" id="CP064781">
    <property type="protein sequence ID" value="QRJ62741.1"/>
    <property type="molecule type" value="Genomic_DNA"/>
</dbReference>
<feature type="domain" description="PIN" evidence="1">
    <location>
        <begin position="3"/>
        <end position="118"/>
    </location>
</feature>
<dbReference type="RefSeq" id="WP_203386272.1">
    <property type="nucleotide sequence ID" value="NZ_CP064781.1"/>
</dbReference>
<organism evidence="2 3">
    <name type="scientific">Azospira restricta</name>
    <dbReference type="NCBI Taxonomy" id="404405"/>
    <lineage>
        <taxon>Bacteria</taxon>
        <taxon>Pseudomonadati</taxon>
        <taxon>Pseudomonadota</taxon>
        <taxon>Betaproteobacteria</taxon>
        <taxon>Rhodocyclales</taxon>
        <taxon>Rhodocyclaceae</taxon>
        <taxon>Azospira</taxon>
    </lineage>
</organism>
<dbReference type="KEGG" id="ares:IWH25_13305"/>
<gene>
    <name evidence="2" type="ORF">IWH25_13305</name>
</gene>
<dbReference type="Proteomes" id="UP000663444">
    <property type="component" value="Chromosome"/>
</dbReference>
<reference evidence="2" key="1">
    <citation type="submission" date="2020-11" db="EMBL/GenBank/DDBJ databases">
        <title>Azospira restricta DSM 18626 genome sequence.</title>
        <authorList>
            <person name="Moe W.M."/>
        </authorList>
    </citation>
    <scope>NUCLEOTIDE SEQUENCE</scope>
    <source>
        <strain evidence="2">DSM 18626</strain>
    </source>
</reference>
<evidence type="ECO:0000259" key="1">
    <source>
        <dbReference type="Pfam" id="PF01850"/>
    </source>
</evidence>
<dbReference type="InterPro" id="IPR002716">
    <property type="entry name" value="PIN_dom"/>
</dbReference>
<sequence length="136" mass="14404">MPLLDASAILAYLHGEPGWQAVEPAILDGSAYASPVNVAEVLGKLIDRGVPPDDAQASLAILDLKPLPFAAQEATETARLRAQTRSRGLSLGDRACLATARLHGMAVVTADRVWLDLADSLRLDIQCIRPDASASH</sequence>
<accession>A0A974SM46</accession>
<dbReference type="SUPFAM" id="SSF88723">
    <property type="entry name" value="PIN domain-like"/>
    <property type="match status" value="1"/>
</dbReference>
<dbReference type="Pfam" id="PF01850">
    <property type="entry name" value="PIN"/>
    <property type="match status" value="1"/>
</dbReference>
<dbReference type="CDD" id="cd18682">
    <property type="entry name" value="PIN_VapC-like"/>
    <property type="match status" value="1"/>
</dbReference>
<protein>
    <submittedName>
        <fullName evidence="2">Type II toxin-antitoxin system VapC family toxin</fullName>
    </submittedName>
</protein>
<dbReference type="AlphaFoldDB" id="A0A974SM46"/>
<evidence type="ECO:0000313" key="3">
    <source>
        <dbReference type="Proteomes" id="UP000663444"/>
    </source>
</evidence>
<keyword evidence="3" id="KW-1185">Reference proteome</keyword>
<name>A0A974SM46_9RHOO</name>
<dbReference type="InterPro" id="IPR029060">
    <property type="entry name" value="PIN-like_dom_sf"/>
</dbReference>
<proteinExistence type="predicted"/>
<evidence type="ECO:0000313" key="2">
    <source>
        <dbReference type="EMBL" id="QRJ62741.1"/>
    </source>
</evidence>
<dbReference type="Gene3D" id="3.40.50.1010">
    <property type="entry name" value="5'-nuclease"/>
    <property type="match status" value="1"/>
</dbReference>